<dbReference type="Gene3D" id="3.40.720.10">
    <property type="entry name" value="Alkaline Phosphatase, subunit A"/>
    <property type="match status" value="1"/>
</dbReference>
<dbReference type="PANTHER" id="PTHR23072:SF0">
    <property type="entry name" value="GPI ETHANOLAMINE PHOSPHATE TRANSFERASE 2"/>
    <property type="match status" value="1"/>
</dbReference>
<evidence type="ECO:0008006" key="4">
    <source>
        <dbReference type="Google" id="ProtNLM"/>
    </source>
</evidence>
<accession>A0AA38LPV3</accession>
<dbReference type="InterPro" id="IPR039527">
    <property type="entry name" value="PIGG/GPI7"/>
</dbReference>
<evidence type="ECO:0000313" key="2">
    <source>
        <dbReference type="EMBL" id="KAH9331474.1"/>
    </source>
</evidence>
<keyword evidence="1" id="KW-0472">Membrane</keyword>
<keyword evidence="1" id="KW-1133">Transmembrane helix</keyword>
<dbReference type="AlphaFoldDB" id="A0AA38LPV3"/>
<gene>
    <name evidence="2" type="ORF">KI387_003582</name>
</gene>
<dbReference type="Proteomes" id="UP000824469">
    <property type="component" value="Unassembled WGS sequence"/>
</dbReference>
<name>A0AA38LPV3_TAXCH</name>
<dbReference type="SUPFAM" id="SSF53649">
    <property type="entry name" value="Alkaline phosphatase-like"/>
    <property type="match status" value="1"/>
</dbReference>
<feature type="non-terminal residue" evidence="2">
    <location>
        <position position="1"/>
    </location>
</feature>
<keyword evidence="1" id="KW-0812">Transmembrane</keyword>
<dbReference type="GO" id="GO:0051267">
    <property type="term" value="F:CP2 mannose-ethanolamine phosphotransferase activity"/>
    <property type="evidence" value="ECO:0007669"/>
    <property type="project" value="TreeGrafter"/>
</dbReference>
<evidence type="ECO:0000256" key="1">
    <source>
        <dbReference type="SAM" id="Phobius"/>
    </source>
</evidence>
<dbReference type="Pfam" id="PF01663">
    <property type="entry name" value="Phosphodiest"/>
    <property type="match status" value="1"/>
</dbReference>
<dbReference type="GO" id="GO:0006506">
    <property type="term" value="P:GPI anchor biosynthetic process"/>
    <property type="evidence" value="ECO:0007669"/>
    <property type="project" value="InterPro"/>
</dbReference>
<dbReference type="InterPro" id="IPR002591">
    <property type="entry name" value="Phosphodiest/P_Trfase"/>
</dbReference>
<organism evidence="2 3">
    <name type="scientific">Taxus chinensis</name>
    <name type="common">Chinese yew</name>
    <name type="synonym">Taxus wallichiana var. chinensis</name>
    <dbReference type="NCBI Taxonomy" id="29808"/>
    <lineage>
        <taxon>Eukaryota</taxon>
        <taxon>Viridiplantae</taxon>
        <taxon>Streptophyta</taxon>
        <taxon>Embryophyta</taxon>
        <taxon>Tracheophyta</taxon>
        <taxon>Spermatophyta</taxon>
        <taxon>Pinopsida</taxon>
        <taxon>Pinidae</taxon>
        <taxon>Conifers II</taxon>
        <taxon>Cupressales</taxon>
        <taxon>Taxaceae</taxon>
        <taxon>Taxus</taxon>
    </lineage>
</organism>
<evidence type="ECO:0000313" key="3">
    <source>
        <dbReference type="Proteomes" id="UP000824469"/>
    </source>
</evidence>
<dbReference type="InterPro" id="IPR017850">
    <property type="entry name" value="Alkaline_phosphatase_core_sf"/>
</dbReference>
<dbReference type="PANTHER" id="PTHR23072">
    <property type="entry name" value="PHOSPHATIDYLINOSITOL GLYCAN-RELATED"/>
    <property type="match status" value="1"/>
</dbReference>
<comment type="caution">
    <text evidence="2">The sequence shown here is derived from an EMBL/GenBank/DDBJ whole genome shotgun (WGS) entry which is preliminary data.</text>
</comment>
<sequence>SRITIEVDRNVSRHIEDELIATDWDLLILHYLGLDHVGHTSGRASPLMSSKLLEMDKVIEKLYTTLSMNPVSTDRRTLLMVVSDHGMNDGGNHGGSSFEETDSLALFIPVDATLNVDATATTLYSAFQVDIVPTLALLLGVPIPRNNIGVLLPQLLYLFTDEQKLRALELNSWQLLRLLQARLPNSKCIISTCNKEMHDGNLETETGSEQNDVKLCYLFQRAVFLHDSWRQQDNSTGRYQSNYVGDPKIPMEAYMEFLSNASELLARGNTEKPFHLLAIGGFLMLVSFLLLLAISFEVCKALHEIPVCLA</sequence>
<protein>
    <recommendedName>
        <fullName evidence="4">GPI ethanolamine phosphate transferase 2</fullName>
    </recommendedName>
</protein>
<feature type="non-terminal residue" evidence="2">
    <location>
        <position position="310"/>
    </location>
</feature>
<keyword evidence="3" id="KW-1185">Reference proteome</keyword>
<dbReference type="GO" id="GO:0005789">
    <property type="term" value="C:endoplasmic reticulum membrane"/>
    <property type="evidence" value="ECO:0007669"/>
    <property type="project" value="TreeGrafter"/>
</dbReference>
<proteinExistence type="predicted"/>
<reference evidence="2 3" key="1">
    <citation type="journal article" date="2021" name="Nat. Plants">
        <title>The Taxus genome provides insights into paclitaxel biosynthesis.</title>
        <authorList>
            <person name="Xiong X."/>
            <person name="Gou J."/>
            <person name="Liao Q."/>
            <person name="Li Y."/>
            <person name="Zhou Q."/>
            <person name="Bi G."/>
            <person name="Li C."/>
            <person name="Du R."/>
            <person name="Wang X."/>
            <person name="Sun T."/>
            <person name="Guo L."/>
            <person name="Liang H."/>
            <person name="Lu P."/>
            <person name="Wu Y."/>
            <person name="Zhang Z."/>
            <person name="Ro D.K."/>
            <person name="Shang Y."/>
            <person name="Huang S."/>
            <person name="Yan J."/>
        </authorList>
    </citation>
    <scope>NUCLEOTIDE SEQUENCE [LARGE SCALE GENOMIC DNA]</scope>
    <source>
        <strain evidence="2">Ta-2019</strain>
    </source>
</reference>
<feature type="transmembrane region" description="Helical" evidence="1">
    <location>
        <begin position="274"/>
        <end position="294"/>
    </location>
</feature>
<dbReference type="EMBL" id="JAHRHJ020000001">
    <property type="protein sequence ID" value="KAH9331474.1"/>
    <property type="molecule type" value="Genomic_DNA"/>
</dbReference>